<dbReference type="EnsemblPlants" id="OBART12G03530.1">
    <property type="protein sequence ID" value="OBART12G03530.1"/>
    <property type="gene ID" value="OBART12G03530"/>
</dbReference>
<dbReference type="Gramene" id="OBART12G03530.1">
    <property type="protein sequence ID" value="OBART12G03530.1"/>
    <property type="gene ID" value="OBART12G03530"/>
</dbReference>
<dbReference type="PaxDb" id="65489-OBART12G03530.1"/>
<dbReference type="Proteomes" id="UP000026960">
    <property type="component" value="Chromosome 12"/>
</dbReference>
<dbReference type="HOGENOM" id="CLU_1144148_0_0_1"/>
<dbReference type="PANTHER" id="PTHR33177:SF65">
    <property type="entry name" value="OS12G0157700 PROTEIN"/>
    <property type="match status" value="1"/>
</dbReference>
<evidence type="ECO:0000313" key="3">
    <source>
        <dbReference type="EnsemblPlants" id="OBART12G03530.1"/>
    </source>
</evidence>
<reference evidence="3" key="2">
    <citation type="submission" date="2015-03" db="UniProtKB">
        <authorList>
            <consortium name="EnsemblPlants"/>
        </authorList>
    </citation>
    <scope>IDENTIFICATION</scope>
</reference>
<dbReference type="InterPro" id="IPR056440">
    <property type="entry name" value="Zn-ribbon_GIR1"/>
</dbReference>
<dbReference type="InterPro" id="IPR006311">
    <property type="entry name" value="TAT_signal"/>
</dbReference>
<feature type="domain" description="GIR1-like zinc ribbon" evidence="2">
    <location>
        <begin position="146"/>
        <end position="181"/>
    </location>
</feature>
<reference evidence="3" key="1">
    <citation type="journal article" date="2009" name="Rice">
        <title>De Novo Next Generation Sequencing of Plant Genomes.</title>
        <authorList>
            <person name="Rounsley S."/>
            <person name="Marri P.R."/>
            <person name="Yu Y."/>
            <person name="He R."/>
            <person name="Sisneros N."/>
            <person name="Goicoechea J.L."/>
            <person name="Lee S.J."/>
            <person name="Angelova A."/>
            <person name="Kudrna D."/>
            <person name="Luo M."/>
            <person name="Affourtit J."/>
            <person name="Desany B."/>
            <person name="Knight J."/>
            <person name="Niazi F."/>
            <person name="Egholm M."/>
            <person name="Wing R.A."/>
        </authorList>
    </citation>
    <scope>NUCLEOTIDE SEQUENCE [LARGE SCALE GENOMIC DNA]</scope>
    <source>
        <strain evidence="3">cv. IRGC 105608</strain>
    </source>
</reference>
<keyword evidence="4" id="KW-1185">Reference proteome</keyword>
<dbReference type="Pfam" id="PF24747">
    <property type="entry name" value="Zn-ribbon_GIR1"/>
    <property type="match status" value="1"/>
</dbReference>
<dbReference type="PANTHER" id="PTHR33177">
    <property type="entry name" value="PUTATIVE-RELATED"/>
    <property type="match status" value="1"/>
</dbReference>
<protein>
    <recommendedName>
        <fullName evidence="2">GIR1-like zinc ribbon domain-containing protein</fullName>
    </recommendedName>
</protein>
<dbReference type="AlphaFoldDB" id="A0A0D3HRN0"/>
<evidence type="ECO:0000256" key="1">
    <source>
        <dbReference type="SAM" id="MobiDB-lite"/>
    </source>
</evidence>
<feature type="region of interest" description="Disordered" evidence="1">
    <location>
        <begin position="52"/>
        <end position="142"/>
    </location>
</feature>
<feature type="compositionally biased region" description="Pro residues" evidence="1">
    <location>
        <begin position="1"/>
        <end position="13"/>
    </location>
</feature>
<evidence type="ECO:0000313" key="4">
    <source>
        <dbReference type="Proteomes" id="UP000026960"/>
    </source>
</evidence>
<dbReference type="InterPro" id="IPR055281">
    <property type="entry name" value="GIR1-2/SIED1"/>
</dbReference>
<sequence>MGVPSPPPPPPSPRLSHGLLRRHHRSGSSAAATAYSAAGSFASASAFADNAEANLAAPKEEHDSGRHGDGGAEEEHGSAGAEEKHGDDVEEEHGGGGSGFLGSPLGTAPGTELVPPGTKLYRPLDRGSMSRSNGNGGGGAGDKSPMVIGACTRCLMYCMVAKKDYPTCINCKQPSLVDLLQNQDAAAADANADKKRGGKRK</sequence>
<dbReference type="PROSITE" id="PS51318">
    <property type="entry name" value="TAT"/>
    <property type="match status" value="1"/>
</dbReference>
<feature type="compositionally biased region" description="Basic and acidic residues" evidence="1">
    <location>
        <begin position="58"/>
        <end position="87"/>
    </location>
</feature>
<dbReference type="eggNOG" id="ENOG502R3H7">
    <property type="taxonomic scope" value="Eukaryota"/>
</dbReference>
<proteinExistence type="predicted"/>
<feature type="compositionally biased region" description="Low complexity" evidence="1">
    <location>
        <begin position="27"/>
        <end position="36"/>
    </location>
</feature>
<name>A0A0D3HRN0_9ORYZ</name>
<feature type="region of interest" description="Disordered" evidence="1">
    <location>
        <begin position="1"/>
        <end position="36"/>
    </location>
</feature>
<accession>A0A0D3HRN0</accession>
<organism evidence="3">
    <name type="scientific">Oryza barthii</name>
    <dbReference type="NCBI Taxonomy" id="65489"/>
    <lineage>
        <taxon>Eukaryota</taxon>
        <taxon>Viridiplantae</taxon>
        <taxon>Streptophyta</taxon>
        <taxon>Embryophyta</taxon>
        <taxon>Tracheophyta</taxon>
        <taxon>Spermatophyta</taxon>
        <taxon>Magnoliopsida</taxon>
        <taxon>Liliopsida</taxon>
        <taxon>Poales</taxon>
        <taxon>Poaceae</taxon>
        <taxon>BOP clade</taxon>
        <taxon>Oryzoideae</taxon>
        <taxon>Oryzeae</taxon>
        <taxon>Oryzinae</taxon>
        <taxon>Oryza</taxon>
    </lineage>
</organism>
<evidence type="ECO:0000259" key="2">
    <source>
        <dbReference type="Pfam" id="PF24747"/>
    </source>
</evidence>